<evidence type="ECO:0000313" key="5">
    <source>
        <dbReference type="Proteomes" id="UP000223968"/>
    </source>
</evidence>
<feature type="compositionally biased region" description="Basic and acidic residues" evidence="3">
    <location>
        <begin position="198"/>
        <end position="207"/>
    </location>
</feature>
<dbReference type="OrthoDB" id="408631at2759"/>
<dbReference type="InterPro" id="IPR040357">
    <property type="entry name" value="Vma22/CCDC115"/>
</dbReference>
<feature type="coiled-coil region" evidence="2">
    <location>
        <begin position="248"/>
        <end position="275"/>
    </location>
</feature>
<gene>
    <name evidence="4" type="ORF">AJ79_05406</name>
</gene>
<dbReference type="Proteomes" id="UP000223968">
    <property type="component" value="Unassembled WGS sequence"/>
</dbReference>
<protein>
    <recommendedName>
        <fullName evidence="1">Vacuolar ATPase assembly protein VMA22</fullName>
    </recommendedName>
</protein>
<organism evidence="4 5">
    <name type="scientific">Helicocarpus griseus UAMH5409</name>
    <dbReference type="NCBI Taxonomy" id="1447875"/>
    <lineage>
        <taxon>Eukaryota</taxon>
        <taxon>Fungi</taxon>
        <taxon>Dikarya</taxon>
        <taxon>Ascomycota</taxon>
        <taxon>Pezizomycotina</taxon>
        <taxon>Eurotiomycetes</taxon>
        <taxon>Eurotiomycetidae</taxon>
        <taxon>Onygenales</taxon>
        <taxon>Ajellomycetaceae</taxon>
        <taxon>Helicocarpus</taxon>
    </lineage>
</organism>
<dbReference type="PANTHER" id="PTHR31996">
    <property type="entry name" value="COILED-COIL DOMAIN-CONTAINING PROTEIN 115"/>
    <property type="match status" value="1"/>
</dbReference>
<dbReference type="GO" id="GO:1990871">
    <property type="term" value="C:Vma12-Vma22 assembly complex"/>
    <property type="evidence" value="ECO:0007669"/>
    <property type="project" value="TreeGrafter"/>
</dbReference>
<dbReference type="Pfam" id="PF21730">
    <property type="entry name" value="Vma22_CCDC115"/>
    <property type="match status" value="1"/>
</dbReference>
<evidence type="ECO:0000256" key="3">
    <source>
        <dbReference type="SAM" id="MobiDB-lite"/>
    </source>
</evidence>
<name>A0A2B7XP53_9EURO</name>
<keyword evidence="5" id="KW-1185">Reference proteome</keyword>
<evidence type="ECO:0000313" key="4">
    <source>
        <dbReference type="EMBL" id="PGH10583.1"/>
    </source>
</evidence>
<reference evidence="4 5" key="1">
    <citation type="submission" date="2017-10" db="EMBL/GenBank/DDBJ databases">
        <title>Comparative genomics in systemic dimorphic fungi from Ajellomycetaceae.</title>
        <authorList>
            <person name="Munoz J.F."/>
            <person name="Mcewen J.G."/>
            <person name="Clay O.K."/>
            <person name="Cuomo C.A."/>
        </authorList>
    </citation>
    <scope>NUCLEOTIDE SEQUENCE [LARGE SCALE GENOMIC DNA]</scope>
    <source>
        <strain evidence="4 5">UAMH5409</strain>
    </source>
</reference>
<feature type="region of interest" description="Disordered" evidence="3">
    <location>
        <begin position="1"/>
        <end position="25"/>
    </location>
</feature>
<dbReference type="AlphaFoldDB" id="A0A2B7XP53"/>
<evidence type="ECO:0000256" key="2">
    <source>
        <dbReference type="SAM" id="Coils"/>
    </source>
</evidence>
<keyword evidence="2" id="KW-0175">Coiled coil</keyword>
<sequence length="284" mass="30956">MAHLPTPPATPAPEASKEQSSPVKSYAELSQELDSVLERYLSLLDRQQLLQEEIGRQVSSVRAPLEAIWPLHRLILMKRKQGNNTDNWTISKGFLSLARANNSCPPGRRYGEDYYDERMKATKKLFIAVPSSKTNASLDKPTNSNTDQTSSDISFVVTSILASNGTEKETKADTKGKKDNEETGAASRCGSSTSGDLEPSKDSEKPDGNIPTTKISNPINWFGILVPTTLRSAQQSFCSAVEGPVPALAGVVTEMRETEREVEELRSQLASAIVNEDKGEGVNT</sequence>
<feature type="compositionally biased region" description="Basic and acidic residues" evidence="3">
    <location>
        <begin position="166"/>
        <end position="181"/>
    </location>
</feature>
<feature type="compositionally biased region" description="Pro residues" evidence="3">
    <location>
        <begin position="1"/>
        <end position="11"/>
    </location>
</feature>
<dbReference type="PANTHER" id="PTHR31996:SF2">
    <property type="entry name" value="COILED-COIL DOMAIN-CONTAINING PROTEIN 115"/>
    <property type="match status" value="1"/>
</dbReference>
<dbReference type="EMBL" id="PDNB01000085">
    <property type="protein sequence ID" value="PGH10583.1"/>
    <property type="molecule type" value="Genomic_DNA"/>
</dbReference>
<feature type="region of interest" description="Disordered" evidence="3">
    <location>
        <begin position="166"/>
        <end position="214"/>
    </location>
</feature>
<accession>A0A2B7XP53</accession>
<evidence type="ECO:0000256" key="1">
    <source>
        <dbReference type="ARBA" id="ARBA00093634"/>
    </source>
</evidence>
<comment type="caution">
    <text evidence="4">The sequence shown here is derived from an EMBL/GenBank/DDBJ whole genome shotgun (WGS) entry which is preliminary data.</text>
</comment>
<dbReference type="GO" id="GO:0070072">
    <property type="term" value="P:vacuolar proton-transporting V-type ATPase complex assembly"/>
    <property type="evidence" value="ECO:0007669"/>
    <property type="project" value="InterPro"/>
</dbReference>
<proteinExistence type="predicted"/>
<dbReference type="GO" id="GO:0051082">
    <property type="term" value="F:unfolded protein binding"/>
    <property type="evidence" value="ECO:0007669"/>
    <property type="project" value="TreeGrafter"/>
</dbReference>
<dbReference type="STRING" id="1447875.A0A2B7XP53"/>